<feature type="transmembrane region" description="Helical" evidence="1">
    <location>
        <begin position="12"/>
        <end position="29"/>
    </location>
</feature>
<reference evidence="2" key="1">
    <citation type="submission" date="2021-03" db="EMBL/GenBank/DDBJ databases">
        <title>Genomic Encyclopedia of Type Strains, Phase IV (KMG-IV): sequencing the most valuable type-strain genomes for metagenomic binning, comparative biology and taxonomic classification.</title>
        <authorList>
            <person name="Goeker M."/>
        </authorList>
    </citation>
    <scope>NUCLEOTIDE SEQUENCE</scope>
    <source>
        <strain evidence="2">DSM 15523</strain>
        <strain evidence="3 5">DSM 16476</strain>
    </source>
</reference>
<comment type="caution">
    <text evidence="2">The sequence shown here is derived from an EMBL/GenBank/DDBJ whole genome shotgun (WGS) entry which is preliminary data.</text>
</comment>
<sequence length="109" mass="13358">MILISKFFIPKGFQGLTLYPFVILKYATLKSNRELINHERIHLKQQLELLIFPFYVLYGIEFLVRLVQYKNGHKAYRNISFEREAYINEKDLNYLESRSWFSFFKYYKL</sequence>
<evidence type="ECO:0000256" key="1">
    <source>
        <dbReference type="SAM" id="Phobius"/>
    </source>
</evidence>
<evidence type="ECO:0000313" key="5">
    <source>
        <dbReference type="Proteomes" id="UP001231587"/>
    </source>
</evidence>
<dbReference type="RefSeq" id="WP_057781902.1">
    <property type="nucleotide sequence ID" value="NZ_JAGGJQ010000001.1"/>
</dbReference>
<name>A0A9X0YGM2_9FLAO</name>
<organism evidence="2 4">
    <name type="scientific">Formosa algae</name>
    <dbReference type="NCBI Taxonomy" id="225843"/>
    <lineage>
        <taxon>Bacteria</taxon>
        <taxon>Pseudomonadati</taxon>
        <taxon>Bacteroidota</taxon>
        <taxon>Flavobacteriia</taxon>
        <taxon>Flavobacteriales</taxon>
        <taxon>Flavobacteriaceae</taxon>
        <taxon>Formosa</taxon>
    </lineage>
</organism>
<feature type="transmembrane region" description="Helical" evidence="1">
    <location>
        <begin position="49"/>
        <end position="67"/>
    </location>
</feature>
<keyword evidence="1" id="KW-0812">Transmembrane</keyword>
<dbReference type="EMBL" id="JAUSUU010000002">
    <property type="protein sequence ID" value="MDQ0334260.1"/>
    <property type="molecule type" value="Genomic_DNA"/>
</dbReference>
<dbReference type="Proteomes" id="UP001138672">
    <property type="component" value="Unassembled WGS sequence"/>
</dbReference>
<evidence type="ECO:0000313" key="3">
    <source>
        <dbReference type="EMBL" id="MDQ0334260.1"/>
    </source>
</evidence>
<keyword evidence="5" id="KW-1185">Reference proteome</keyword>
<keyword evidence="1" id="KW-1133">Transmembrane helix</keyword>
<dbReference type="EMBL" id="JAGGJQ010000001">
    <property type="protein sequence ID" value="MBP1838125.1"/>
    <property type="molecule type" value="Genomic_DNA"/>
</dbReference>
<evidence type="ECO:0000313" key="4">
    <source>
        <dbReference type="Proteomes" id="UP001138672"/>
    </source>
</evidence>
<accession>A0A9X0YGM2</accession>
<dbReference type="AlphaFoldDB" id="A0A9X0YGM2"/>
<protein>
    <recommendedName>
        <fullName evidence="6">DUF4157 domain-containing protein</fullName>
    </recommendedName>
</protein>
<keyword evidence="1" id="KW-0472">Membrane</keyword>
<dbReference type="OrthoDB" id="1027344at2"/>
<evidence type="ECO:0000313" key="2">
    <source>
        <dbReference type="EMBL" id="MBP1838125.1"/>
    </source>
</evidence>
<proteinExistence type="predicted"/>
<gene>
    <name evidence="2" type="ORF">J2Z56_000021</name>
    <name evidence="3" type="ORF">J2Z57_000687</name>
</gene>
<dbReference type="Proteomes" id="UP001231587">
    <property type="component" value="Unassembled WGS sequence"/>
</dbReference>
<evidence type="ECO:0008006" key="6">
    <source>
        <dbReference type="Google" id="ProtNLM"/>
    </source>
</evidence>